<accession>A0AAU6R5F3</accession>
<sequence length="97" mass="10857">MAEGTVRKIELDWNELNESASLDEVMQDAQDLVVEALGSPIVGVGAHVETGRAPRVTFYHAEDRLLLVVMRHMELSRYGNRWDEDIAASYATQIVEA</sequence>
<name>A0AAU6R5F3_9CAUD</name>
<proteinExistence type="predicted"/>
<protein>
    <recommendedName>
        <fullName evidence="2">Type II toxin-antitoxin system RelE/ParE family toxin</fullName>
    </recommendedName>
</protein>
<evidence type="ECO:0000313" key="1">
    <source>
        <dbReference type="EMBL" id="WZE63445.1"/>
    </source>
</evidence>
<dbReference type="EMBL" id="OR756649">
    <property type="protein sequence ID" value="WZE63445.1"/>
    <property type="molecule type" value="Genomic_DNA"/>
</dbReference>
<reference evidence="1" key="1">
    <citation type="submission" date="2023-10" db="EMBL/GenBank/DDBJ databases">
        <title>Two new lytic phages for Micrococcus sp. strain 1402.</title>
        <authorList>
            <person name="Petrzik K."/>
        </authorList>
    </citation>
    <scope>NUCLEOTIDE SEQUENCE</scope>
</reference>
<organism evidence="1">
    <name type="scientific">Micrococcus phage Kurnik</name>
    <dbReference type="NCBI Taxonomy" id="3092208"/>
    <lineage>
        <taxon>Viruses</taxon>
        <taxon>Duplodnaviria</taxon>
        <taxon>Heunggongvirae</taxon>
        <taxon>Uroviricota</taxon>
        <taxon>Caudoviricetes</taxon>
    </lineage>
</organism>
<evidence type="ECO:0008006" key="2">
    <source>
        <dbReference type="Google" id="ProtNLM"/>
    </source>
</evidence>